<accession>A0A3G2JQI1</accession>
<evidence type="ECO:0000256" key="2">
    <source>
        <dbReference type="ARBA" id="ARBA00023015"/>
    </source>
</evidence>
<keyword evidence="7" id="KW-1185">Reference proteome</keyword>
<evidence type="ECO:0000313" key="7">
    <source>
        <dbReference type="Proteomes" id="UP000268329"/>
    </source>
</evidence>
<feature type="domain" description="HTH merR-type" evidence="5">
    <location>
        <begin position="4"/>
        <end position="55"/>
    </location>
</feature>
<protein>
    <submittedName>
        <fullName evidence="6">MerR family DNA-binding transcriptional regulator</fullName>
    </submittedName>
</protein>
<dbReference type="PROSITE" id="PS00552">
    <property type="entry name" value="HTH_MERR_1"/>
    <property type="match status" value="1"/>
</dbReference>
<keyword evidence="2" id="KW-0805">Transcription regulation</keyword>
<sequence>MSTGLRSGQVAEAAGVNIQTLRYYERRGLLAEPERTNNGHRLYGEDAVTALRAIKPGSSVPAPGRWWAGCPPSPSSWPRLAAGTWWLGQRRRSCSCAPKAAGESGCGCKTSADLLEIGGTGRR</sequence>
<name>A0A3G2JQI1_9ACTN</name>
<dbReference type="PRINTS" id="PR00040">
    <property type="entry name" value="HTHMERR"/>
</dbReference>
<organism evidence="6 7">
    <name type="scientific">Streptomyces dangxiongensis</name>
    <dbReference type="NCBI Taxonomy" id="1442032"/>
    <lineage>
        <taxon>Bacteria</taxon>
        <taxon>Bacillati</taxon>
        <taxon>Actinomycetota</taxon>
        <taxon>Actinomycetes</taxon>
        <taxon>Kitasatosporales</taxon>
        <taxon>Streptomycetaceae</taxon>
        <taxon>Streptomyces</taxon>
    </lineage>
</organism>
<evidence type="ECO:0000256" key="1">
    <source>
        <dbReference type="ARBA" id="ARBA00022491"/>
    </source>
</evidence>
<dbReference type="KEGG" id="sdd:D9753_35210"/>
<dbReference type="InterPro" id="IPR000551">
    <property type="entry name" value="MerR-type_HTH_dom"/>
</dbReference>
<dbReference type="Pfam" id="PF00376">
    <property type="entry name" value="MerR"/>
    <property type="match status" value="1"/>
</dbReference>
<dbReference type="EMBL" id="CP033073">
    <property type="protein sequence ID" value="AYN43259.1"/>
    <property type="molecule type" value="Genomic_DNA"/>
</dbReference>
<dbReference type="OrthoDB" id="9802039at2"/>
<dbReference type="Gene3D" id="1.10.1660.10">
    <property type="match status" value="1"/>
</dbReference>
<dbReference type="AlphaFoldDB" id="A0A3G2JQI1"/>
<evidence type="ECO:0000256" key="4">
    <source>
        <dbReference type="ARBA" id="ARBA00023163"/>
    </source>
</evidence>
<evidence type="ECO:0000313" key="6">
    <source>
        <dbReference type="EMBL" id="AYN43259.1"/>
    </source>
</evidence>
<keyword evidence="1" id="KW-0678">Repressor</keyword>
<keyword evidence="4" id="KW-0804">Transcription</keyword>
<dbReference type="RefSeq" id="WP_121790685.1">
    <property type="nucleotide sequence ID" value="NZ_CP033073.1"/>
</dbReference>
<dbReference type="PANTHER" id="PTHR30204:SF69">
    <property type="entry name" value="MERR-FAMILY TRANSCRIPTIONAL REGULATOR"/>
    <property type="match status" value="1"/>
</dbReference>
<dbReference type="PANTHER" id="PTHR30204">
    <property type="entry name" value="REDOX-CYCLING DRUG-SENSING TRANSCRIPTIONAL ACTIVATOR SOXR"/>
    <property type="match status" value="1"/>
</dbReference>
<dbReference type="InterPro" id="IPR009061">
    <property type="entry name" value="DNA-bd_dom_put_sf"/>
</dbReference>
<keyword evidence="3 6" id="KW-0238">DNA-binding</keyword>
<gene>
    <name evidence="6" type="ORF">D9753_35210</name>
</gene>
<evidence type="ECO:0000256" key="3">
    <source>
        <dbReference type="ARBA" id="ARBA00023125"/>
    </source>
</evidence>
<dbReference type="PROSITE" id="PS50937">
    <property type="entry name" value="HTH_MERR_2"/>
    <property type="match status" value="1"/>
</dbReference>
<dbReference type="GO" id="GO:0003700">
    <property type="term" value="F:DNA-binding transcription factor activity"/>
    <property type="evidence" value="ECO:0007669"/>
    <property type="project" value="InterPro"/>
</dbReference>
<dbReference type="GO" id="GO:0003677">
    <property type="term" value="F:DNA binding"/>
    <property type="evidence" value="ECO:0007669"/>
    <property type="project" value="UniProtKB-KW"/>
</dbReference>
<dbReference type="SMART" id="SM00422">
    <property type="entry name" value="HTH_MERR"/>
    <property type="match status" value="1"/>
</dbReference>
<dbReference type="InterPro" id="IPR047057">
    <property type="entry name" value="MerR_fam"/>
</dbReference>
<reference evidence="6 7" key="1">
    <citation type="submission" date="2018-10" db="EMBL/GenBank/DDBJ databases">
        <title>The genome of Streptomyces dangxiongensis Z022.</title>
        <authorList>
            <person name="Zhang B."/>
        </authorList>
    </citation>
    <scope>NUCLEOTIDE SEQUENCE [LARGE SCALE GENOMIC DNA]</scope>
    <source>
        <strain evidence="6 7">Z022</strain>
    </source>
</reference>
<dbReference type="Proteomes" id="UP000268329">
    <property type="component" value="Chromosome"/>
</dbReference>
<dbReference type="SUPFAM" id="SSF46955">
    <property type="entry name" value="Putative DNA-binding domain"/>
    <property type="match status" value="1"/>
</dbReference>
<evidence type="ECO:0000259" key="5">
    <source>
        <dbReference type="PROSITE" id="PS50937"/>
    </source>
</evidence>
<proteinExistence type="predicted"/>